<sequence length="252" mass="27283">MVIKGVLFDFSGTLFRIEPVRDWLAAVLREEGVDVPAEDFERYVTGLTEAGALPGGPPPIRVPDRLADAMARRDLTPALHREAYTGLARTVALPDPGLYDALYDRQLRPEAWQAYPDAVEVLEGLREAGIAVGVVSNIGWDLRPVFRSHGLDALVDAYALSFEHGLQKPAAELFRIACTMIGRDPEDVVMVGDDRVADGGAAALGCEVRFVDHLPVPERPDGLRSLGLVPGRGPRRAGAEGRERAEGDRTGV</sequence>
<evidence type="ECO:0000313" key="3">
    <source>
        <dbReference type="Proteomes" id="UP001056079"/>
    </source>
</evidence>
<dbReference type="RefSeq" id="WP_010069893.1">
    <property type="nucleotide sequence ID" value="NZ_CP098609.1"/>
</dbReference>
<dbReference type="EMBL" id="CP098609">
    <property type="protein sequence ID" value="USC51358.1"/>
    <property type="molecule type" value="Genomic_DNA"/>
</dbReference>
<dbReference type="SFLD" id="SFLDS00003">
    <property type="entry name" value="Haloacid_Dehalogenase"/>
    <property type="match status" value="1"/>
</dbReference>
<feature type="region of interest" description="Disordered" evidence="1">
    <location>
        <begin position="222"/>
        <end position="252"/>
    </location>
</feature>
<evidence type="ECO:0000256" key="1">
    <source>
        <dbReference type="SAM" id="MobiDB-lite"/>
    </source>
</evidence>
<proteinExistence type="predicted"/>
<dbReference type="Pfam" id="PF00702">
    <property type="entry name" value="Hydrolase"/>
    <property type="match status" value="1"/>
</dbReference>
<keyword evidence="3" id="KW-1185">Reference proteome</keyword>
<keyword evidence="2" id="KW-0378">Hydrolase</keyword>
<feature type="compositionally biased region" description="Basic and acidic residues" evidence="1">
    <location>
        <begin position="237"/>
        <end position="252"/>
    </location>
</feature>
<gene>
    <name evidence="2" type="ORF">K7395_33805</name>
</gene>
<feature type="compositionally biased region" description="Low complexity" evidence="1">
    <location>
        <begin position="223"/>
        <end position="232"/>
    </location>
</feature>
<organism evidence="2 3">
    <name type="scientific">Streptomyces filamentosus</name>
    <name type="common">Streptomyces roseosporus</name>
    <dbReference type="NCBI Taxonomy" id="67294"/>
    <lineage>
        <taxon>Bacteria</taxon>
        <taxon>Bacillati</taxon>
        <taxon>Actinomycetota</taxon>
        <taxon>Actinomycetes</taxon>
        <taxon>Kitasatosporales</taxon>
        <taxon>Streptomycetaceae</taxon>
        <taxon>Streptomyces</taxon>
    </lineage>
</organism>
<dbReference type="PANTHER" id="PTHR46649:SF4">
    <property type="entry name" value="HALOACID DEHALOGENASE-LIKE HYDROLASE (HAD) SUPERFAMILY PROTEIN"/>
    <property type="match status" value="1"/>
</dbReference>
<dbReference type="NCBIfam" id="TIGR01549">
    <property type="entry name" value="HAD-SF-IA-v1"/>
    <property type="match status" value="1"/>
</dbReference>
<dbReference type="SFLD" id="SFLDG01129">
    <property type="entry name" value="C1.5:_HAD__Beta-PGM__Phosphata"/>
    <property type="match status" value="1"/>
</dbReference>
<name>A0ABY4V474_STRFL</name>
<dbReference type="InterPro" id="IPR006439">
    <property type="entry name" value="HAD-SF_hydro_IA"/>
</dbReference>
<reference evidence="2" key="1">
    <citation type="submission" date="2021-08" db="EMBL/GenBank/DDBJ databases">
        <title>DNA methylation of m4C regulates biosynthesis of daptomycin in Streptomyces roseosporus L30.</title>
        <authorList>
            <person name="Fang J.-L."/>
        </authorList>
    </citation>
    <scope>NUCLEOTIDE SEQUENCE</scope>
    <source>
        <strain evidence="2">L30</strain>
    </source>
</reference>
<dbReference type="GO" id="GO:0016787">
    <property type="term" value="F:hydrolase activity"/>
    <property type="evidence" value="ECO:0007669"/>
    <property type="project" value="UniProtKB-KW"/>
</dbReference>
<dbReference type="InterPro" id="IPR023214">
    <property type="entry name" value="HAD_sf"/>
</dbReference>
<accession>A0ABY4V474</accession>
<dbReference type="PANTHER" id="PTHR46649">
    <property type="match status" value="1"/>
</dbReference>
<dbReference type="InterPro" id="IPR036412">
    <property type="entry name" value="HAD-like_sf"/>
</dbReference>
<dbReference type="Proteomes" id="UP001056079">
    <property type="component" value="Chromosome"/>
</dbReference>
<dbReference type="PRINTS" id="PR00413">
    <property type="entry name" value="HADHALOGNASE"/>
</dbReference>
<evidence type="ECO:0000313" key="2">
    <source>
        <dbReference type="EMBL" id="USC51358.1"/>
    </source>
</evidence>
<dbReference type="Gene3D" id="3.40.50.1000">
    <property type="entry name" value="HAD superfamily/HAD-like"/>
    <property type="match status" value="1"/>
</dbReference>
<dbReference type="SUPFAM" id="SSF56784">
    <property type="entry name" value="HAD-like"/>
    <property type="match status" value="1"/>
</dbReference>
<protein>
    <submittedName>
        <fullName evidence="2">HAD family hydrolase</fullName>
    </submittedName>
</protein>